<feature type="domain" description="TraK C-terminal" evidence="3">
    <location>
        <begin position="125"/>
        <end position="238"/>
    </location>
</feature>
<feature type="domain" description="TraK N-terminal" evidence="2">
    <location>
        <begin position="24"/>
        <end position="117"/>
    </location>
</feature>
<dbReference type="STRING" id="1121416.SAMN02745220_04347"/>
<dbReference type="Proteomes" id="UP000184603">
    <property type="component" value="Unassembled WGS sequence"/>
</dbReference>
<gene>
    <name evidence="4" type="ORF">SAMN02745220_04347</name>
</gene>
<keyword evidence="5" id="KW-1185">Reference proteome</keyword>
<evidence type="ECO:0000313" key="5">
    <source>
        <dbReference type="Proteomes" id="UP000184603"/>
    </source>
</evidence>
<evidence type="ECO:0000256" key="1">
    <source>
        <dbReference type="SAM" id="SignalP"/>
    </source>
</evidence>
<feature type="signal peptide" evidence="1">
    <location>
        <begin position="1"/>
        <end position="20"/>
    </location>
</feature>
<evidence type="ECO:0000259" key="2">
    <source>
        <dbReference type="Pfam" id="PF06586"/>
    </source>
</evidence>
<dbReference type="Pfam" id="PF23536">
    <property type="entry name" value="TraK_C"/>
    <property type="match status" value="1"/>
</dbReference>
<organism evidence="4 5">
    <name type="scientific">Desulfopila aestuarii DSM 18488</name>
    <dbReference type="NCBI Taxonomy" id="1121416"/>
    <lineage>
        <taxon>Bacteria</taxon>
        <taxon>Pseudomonadati</taxon>
        <taxon>Thermodesulfobacteriota</taxon>
        <taxon>Desulfobulbia</taxon>
        <taxon>Desulfobulbales</taxon>
        <taxon>Desulfocapsaceae</taxon>
        <taxon>Desulfopila</taxon>
    </lineage>
</organism>
<accession>A0A1M7YHS0</accession>
<dbReference type="RefSeq" id="WP_073615760.1">
    <property type="nucleotide sequence ID" value="NZ_FRFE01000031.1"/>
</dbReference>
<reference evidence="4 5" key="1">
    <citation type="submission" date="2016-12" db="EMBL/GenBank/DDBJ databases">
        <authorList>
            <person name="Song W.-J."/>
            <person name="Kurnit D.M."/>
        </authorList>
    </citation>
    <scope>NUCLEOTIDE SEQUENCE [LARGE SCALE GENOMIC DNA]</scope>
    <source>
        <strain evidence="4 5">DSM 18488</strain>
    </source>
</reference>
<protein>
    <submittedName>
        <fullName evidence="4">Conjugal transfer pilus assembly protein TraK</fullName>
    </submittedName>
</protein>
<dbReference type="OrthoDB" id="5393066at2"/>
<evidence type="ECO:0000259" key="3">
    <source>
        <dbReference type="Pfam" id="PF23536"/>
    </source>
</evidence>
<name>A0A1M7YHS0_9BACT</name>
<sequence>MKNIWAVVVMLSLVSTGAWAEQSVAPDVRTMVKVSNRDVNRFVCPGVMQDMIYSKEKDISGHFSKKDAFVKFKIKKLGSSTQYATADNELFLVCDGNVYNVIAQPASIPSTTVRLTPPEGDSFKKNLALFKNMPLEKQALHIIREAYSEQYPSSYKITEKKQKVAVRPDLEVHLNQYVDVEGVGLRLRRYDVQSVASASIKVTETDFLRSTISPALLAVAVEDHTLRPRQTTRVFVVEKREGMK</sequence>
<dbReference type="AlphaFoldDB" id="A0A1M7YHS0"/>
<proteinExistence type="predicted"/>
<dbReference type="EMBL" id="FRFE01000031">
    <property type="protein sequence ID" value="SHO52058.1"/>
    <property type="molecule type" value="Genomic_DNA"/>
</dbReference>
<dbReference type="InterPro" id="IPR055397">
    <property type="entry name" value="TraK_C"/>
</dbReference>
<feature type="chain" id="PRO_5013088151" evidence="1">
    <location>
        <begin position="21"/>
        <end position="244"/>
    </location>
</feature>
<keyword evidence="1" id="KW-0732">Signal</keyword>
<dbReference type="Pfam" id="PF06586">
    <property type="entry name" value="TraK_N"/>
    <property type="match status" value="1"/>
</dbReference>
<dbReference type="InterPro" id="IPR010563">
    <property type="entry name" value="TraK_N"/>
</dbReference>
<evidence type="ECO:0000313" key="4">
    <source>
        <dbReference type="EMBL" id="SHO52058.1"/>
    </source>
</evidence>